<dbReference type="EMBL" id="WOCE01000006">
    <property type="protein sequence ID" value="KAE9611405.1"/>
    <property type="molecule type" value="Genomic_DNA"/>
</dbReference>
<dbReference type="GO" id="GO:0050567">
    <property type="term" value="F:glutaminyl-tRNA synthase (glutamine-hydrolyzing) activity"/>
    <property type="evidence" value="ECO:0007669"/>
    <property type="project" value="UniProtKB-UniRule"/>
</dbReference>
<dbReference type="EC" id="6.3.5.-" evidence="1"/>
<proteinExistence type="inferred from homology"/>
<keyword evidence="1" id="KW-0648">Protein biosynthesis</keyword>
<dbReference type="NCBIfam" id="TIGR00135">
    <property type="entry name" value="gatC"/>
    <property type="match status" value="1"/>
</dbReference>
<comment type="caution">
    <text evidence="3">The sequence shown here is derived from an EMBL/GenBank/DDBJ whole genome shotgun (WGS) entry which is preliminary data.</text>
</comment>
<evidence type="ECO:0000256" key="2">
    <source>
        <dbReference type="SAM" id="MobiDB-lite"/>
    </source>
</evidence>
<accession>A0A6A5NBR9</accession>
<dbReference type="GO" id="GO:0032543">
    <property type="term" value="P:mitochondrial translation"/>
    <property type="evidence" value="ECO:0007669"/>
    <property type="project" value="UniProtKB-UniRule"/>
</dbReference>
<dbReference type="GO" id="GO:0070681">
    <property type="term" value="P:glutaminyl-tRNAGln biosynthesis via transamidation"/>
    <property type="evidence" value="ECO:0007669"/>
    <property type="project" value="UniProtKB-UniRule"/>
</dbReference>
<evidence type="ECO:0000256" key="1">
    <source>
        <dbReference type="HAMAP-Rule" id="MF_03149"/>
    </source>
</evidence>
<dbReference type="Proteomes" id="UP000447434">
    <property type="component" value="Chromosome 6"/>
</dbReference>
<dbReference type="GO" id="GO:0005739">
    <property type="term" value="C:mitochondrion"/>
    <property type="evidence" value="ECO:0007669"/>
    <property type="project" value="UniProtKB-SubCell"/>
</dbReference>
<dbReference type="InterPro" id="IPR036113">
    <property type="entry name" value="Asp/Glu-ADT_sf_sub_c"/>
</dbReference>
<protein>
    <recommendedName>
        <fullName evidence="1">Glutamyl-tRNA(Gln) amidotransferase subunit C, chloroplastic/mitochondrial</fullName>
        <shortName evidence="1">Glu-AdT subunit C</shortName>
        <ecNumber evidence="1">6.3.5.-</ecNumber>
    </recommendedName>
</protein>
<dbReference type="HAMAP" id="MF_00122">
    <property type="entry name" value="GatC"/>
    <property type="match status" value="1"/>
</dbReference>
<dbReference type="GO" id="GO:0006450">
    <property type="term" value="P:regulation of translational fidelity"/>
    <property type="evidence" value="ECO:0007669"/>
    <property type="project" value="InterPro"/>
</dbReference>
<feature type="region of interest" description="Disordered" evidence="2">
    <location>
        <begin position="36"/>
        <end position="55"/>
    </location>
</feature>
<dbReference type="GO" id="GO:0005524">
    <property type="term" value="F:ATP binding"/>
    <property type="evidence" value="ECO:0007669"/>
    <property type="project" value="UniProtKB-KW"/>
</dbReference>
<organism evidence="3 4">
    <name type="scientific">Lupinus albus</name>
    <name type="common">White lupine</name>
    <name type="synonym">Lupinus termis</name>
    <dbReference type="NCBI Taxonomy" id="3870"/>
    <lineage>
        <taxon>Eukaryota</taxon>
        <taxon>Viridiplantae</taxon>
        <taxon>Streptophyta</taxon>
        <taxon>Embryophyta</taxon>
        <taxon>Tracheophyta</taxon>
        <taxon>Spermatophyta</taxon>
        <taxon>Magnoliopsida</taxon>
        <taxon>eudicotyledons</taxon>
        <taxon>Gunneridae</taxon>
        <taxon>Pentapetalae</taxon>
        <taxon>rosids</taxon>
        <taxon>fabids</taxon>
        <taxon>Fabales</taxon>
        <taxon>Fabaceae</taxon>
        <taxon>Papilionoideae</taxon>
        <taxon>50 kb inversion clade</taxon>
        <taxon>genistoids sensu lato</taxon>
        <taxon>core genistoids</taxon>
        <taxon>Genisteae</taxon>
        <taxon>Lupinus</taxon>
    </lineage>
</organism>
<dbReference type="GO" id="GO:0009507">
    <property type="term" value="C:chloroplast"/>
    <property type="evidence" value="ECO:0007669"/>
    <property type="project" value="UniProtKB-SubCell"/>
</dbReference>
<dbReference type="InterPro" id="IPR003837">
    <property type="entry name" value="GatC"/>
</dbReference>
<comment type="catalytic activity">
    <reaction evidence="1">
        <text>L-glutamyl-tRNA(Gln) + L-glutamine + ATP + H2O = L-glutaminyl-tRNA(Gln) + L-glutamate + ADP + phosphate + H(+)</text>
        <dbReference type="Rhea" id="RHEA:17521"/>
        <dbReference type="Rhea" id="RHEA-COMP:9681"/>
        <dbReference type="Rhea" id="RHEA-COMP:9684"/>
        <dbReference type="ChEBI" id="CHEBI:15377"/>
        <dbReference type="ChEBI" id="CHEBI:15378"/>
        <dbReference type="ChEBI" id="CHEBI:29985"/>
        <dbReference type="ChEBI" id="CHEBI:30616"/>
        <dbReference type="ChEBI" id="CHEBI:43474"/>
        <dbReference type="ChEBI" id="CHEBI:58359"/>
        <dbReference type="ChEBI" id="CHEBI:78520"/>
        <dbReference type="ChEBI" id="CHEBI:78521"/>
        <dbReference type="ChEBI" id="CHEBI:456216"/>
    </reaction>
</comment>
<sequence length="144" mass="16171">MGSISRGVLTNPIWQRRLELNEKLLKLGRRCSFTTTTTTTTTTTPRCSLEHPSPDVSRLAKTAQISLTPSEVEEFGPKIQKVVDWFGQLQGVDLQTIEPSIRAETENNLRENAPETFENRDAIVAAIPTYEEPFIKVPKVLSMD</sequence>
<keyword evidence="1" id="KW-0934">Plastid</keyword>
<dbReference type="PANTHER" id="PTHR15004:SF0">
    <property type="entry name" value="GLUTAMYL-TRNA(GLN) AMIDOTRANSFERASE SUBUNIT C, MITOCHONDRIAL"/>
    <property type="match status" value="1"/>
</dbReference>
<evidence type="ECO:0000313" key="4">
    <source>
        <dbReference type="Proteomes" id="UP000447434"/>
    </source>
</evidence>
<dbReference type="PANTHER" id="PTHR15004">
    <property type="entry name" value="GLUTAMYL-TRNA(GLN) AMIDOTRANSFERASE SUBUNIT C, MITOCHONDRIAL"/>
    <property type="match status" value="1"/>
</dbReference>
<dbReference type="OrthoDB" id="2020502at2759"/>
<dbReference type="AlphaFoldDB" id="A0A6A5NBR9"/>
<dbReference type="SUPFAM" id="SSF141000">
    <property type="entry name" value="Glu-tRNAGln amidotransferase C subunit"/>
    <property type="match status" value="1"/>
</dbReference>
<dbReference type="Gene3D" id="1.10.20.60">
    <property type="entry name" value="Glu-tRNAGln amidotransferase C subunit, N-terminal domain"/>
    <property type="match status" value="1"/>
</dbReference>
<keyword evidence="1" id="KW-0067">ATP-binding</keyword>
<dbReference type="GO" id="GO:0030956">
    <property type="term" value="C:glutamyl-tRNA(Gln) amidotransferase complex"/>
    <property type="evidence" value="ECO:0007669"/>
    <property type="project" value="UniProtKB-UniRule"/>
</dbReference>
<name>A0A6A5NBR9_LUPAL</name>
<comment type="subunit">
    <text evidence="1">Subunit of the heterotrimeric GatCAB amidotransferase (AdT) complex, composed of A, B and C subunits.</text>
</comment>
<keyword evidence="4" id="KW-1185">Reference proteome</keyword>
<keyword evidence="1" id="KW-0150">Chloroplast</keyword>
<comment type="similarity">
    <text evidence="1">Belongs to the GatC family.</text>
</comment>
<dbReference type="Pfam" id="PF02686">
    <property type="entry name" value="GatC"/>
    <property type="match status" value="1"/>
</dbReference>
<comment type="function">
    <text evidence="1">Allows the formation of correctly charged Gln-tRNA(Gln) through the transamidation of misacylated Glu-tRNA(Gln) in chloroplasts and mitochondria. The reaction takes place in the presence of glutamine and ATP through an activated gamma-phospho-Glu-tRNA(Gln).</text>
</comment>
<keyword evidence="1" id="KW-0547">Nucleotide-binding</keyword>
<comment type="subcellular location">
    <subcellularLocation>
        <location evidence="1">Mitochondrion</location>
    </subcellularLocation>
    <subcellularLocation>
        <location evidence="1">Plastid</location>
        <location evidence="1">Chloroplast</location>
    </subcellularLocation>
</comment>
<evidence type="ECO:0000313" key="3">
    <source>
        <dbReference type="EMBL" id="KAE9611405.1"/>
    </source>
</evidence>
<reference evidence="4" key="1">
    <citation type="journal article" date="2020" name="Nat. Commun.">
        <title>Genome sequence of the cluster root forming white lupin.</title>
        <authorList>
            <person name="Hufnagel B."/>
            <person name="Marques A."/>
            <person name="Soriano A."/>
            <person name="Marques L."/>
            <person name="Divol F."/>
            <person name="Doumas P."/>
            <person name="Sallet E."/>
            <person name="Mancinotti D."/>
            <person name="Carrere S."/>
            <person name="Marande W."/>
            <person name="Arribat S."/>
            <person name="Keller J."/>
            <person name="Huneau C."/>
            <person name="Blein T."/>
            <person name="Aime D."/>
            <person name="Laguerre M."/>
            <person name="Taylor J."/>
            <person name="Schubert V."/>
            <person name="Nelson M."/>
            <person name="Geu-Flores F."/>
            <person name="Crespi M."/>
            <person name="Gallardo-Guerrero K."/>
            <person name="Delaux P.-M."/>
            <person name="Salse J."/>
            <person name="Berges H."/>
            <person name="Guyot R."/>
            <person name="Gouzy J."/>
            <person name="Peret B."/>
        </authorList>
    </citation>
    <scope>NUCLEOTIDE SEQUENCE [LARGE SCALE GENOMIC DNA]</scope>
    <source>
        <strain evidence="4">cv. Amiga</strain>
    </source>
</reference>
<keyword evidence="1" id="KW-0496">Mitochondrion</keyword>
<gene>
    <name evidence="1" type="primary">GATC</name>
    <name evidence="3" type="ORF">Lalb_Chr06g0162131</name>
</gene>
<keyword evidence="1" id="KW-0436">Ligase</keyword>